<organism evidence="2 3">
    <name type="scientific">Phaeoacremonium minimum (strain UCR-PA7)</name>
    <name type="common">Esca disease fungus</name>
    <name type="synonym">Togninia minima</name>
    <dbReference type="NCBI Taxonomy" id="1286976"/>
    <lineage>
        <taxon>Eukaryota</taxon>
        <taxon>Fungi</taxon>
        <taxon>Dikarya</taxon>
        <taxon>Ascomycota</taxon>
        <taxon>Pezizomycotina</taxon>
        <taxon>Sordariomycetes</taxon>
        <taxon>Sordariomycetidae</taxon>
        <taxon>Togniniales</taxon>
        <taxon>Togniniaceae</taxon>
        <taxon>Phaeoacremonium</taxon>
    </lineage>
</organism>
<proteinExistence type="predicted"/>
<dbReference type="HOGENOM" id="CLU_017544_0_0_1"/>
<protein>
    <submittedName>
        <fullName evidence="2">Putative rna rnp-1 protein</fullName>
    </submittedName>
</protein>
<name>R8BFW5_PHAM7</name>
<reference evidence="3" key="1">
    <citation type="journal article" date="2013" name="Genome Announc.">
        <title>Draft genome sequence of the ascomycete Phaeoacremonium aleophilum strain UCR-PA7, a causal agent of the esca disease complex in grapevines.</title>
        <authorList>
            <person name="Blanco-Ulate B."/>
            <person name="Rolshausen P."/>
            <person name="Cantu D."/>
        </authorList>
    </citation>
    <scope>NUCLEOTIDE SEQUENCE [LARGE SCALE GENOMIC DNA]</scope>
    <source>
        <strain evidence="3">UCR-PA7</strain>
    </source>
</reference>
<dbReference type="Proteomes" id="UP000014074">
    <property type="component" value="Unassembled WGS sequence"/>
</dbReference>
<dbReference type="CDD" id="cd12254">
    <property type="entry name" value="RRM_hnRNPH_ESRPs_RBM12_like"/>
    <property type="match status" value="1"/>
</dbReference>
<dbReference type="eggNOG" id="ENOG502S5WM">
    <property type="taxonomic scope" value="Eukaryota"/>
</dbReference>
<dbReference type="AlphaFoldDB" id="R8BFW5"/>
<dbReference type="EMBL" id="KB933232">
    <property type="protein sequence ID" value="EON98188.1"/>
    <property type="molecule type" value="Genomic_DNA"/>
</dbReference>
<evidence type="ECO:0000313" key="2">
    <source>
        <dbReference type="EMBL" id="EON98188.1"/>
    </source>
</evidence>
<dbReference type="RefSeq" id="XP_007917031.1">
    <property type="nucleotide sequence ID" value="XM_007918840.1"/>
</dbReference>
<dbReference type="SUPFAM" id="SSF54928">
    <property type="entry name" value="RNA-binding domain, RBD"/>
    <property type="match status" value="1"/>
</dbReference>
<sequence length="811" mass="89662">MVNTAVAMRPNRVKFGKISAKPETSTNGSDIGGGVSLLNSSPIITLSSTHKDDNESAHRVVSKEADTKGAPITLKDDEQADNIEPSTRLNPASTPFMPAPATTDGQSNDVAQPAPQVMPQPSQAHQQPFVLPASVVNMLPADDQNDGGQAYQTAAYPNGNVNGIPNGLNHNGMTPNYAQVQPSQQMVNGQGYSLNCVSPIHGHYAVQPMQQPQMNIQQFSGAQGNQQQDLYTQIQAQKHALQQMNGGAVYQQAAVSLVPQMNSFPQAPVQNGFITHYNGNHNNGNAQYAGMGAPMGPLNPSASQNNIVSPPTSEATIASQETFATEPRNFAPRSAEPVTNGPPPQFSLPVTPMPAQYQAQAQTQQMMPYQVQPQNVSADPFTVAPIPAGIQPLQTIHSQPSNSLAVYSNPVPDHIKSLRSAQLNNITSGPTGRPSLEVALDPKNFPFVDSPRLAAAVNHGVVKLKNIPFATKRAEILAFLGRNSKVLNDNQEPVHIIMERVTSKTNDAYVEFMSMQAAITAVEKHQKIVSGGRLSRLGDRPIDVELSSQAALMEDLFPLARGIKWHGSSPEILPDHPTEPWQRFKGFISDEEMTMLVKHVEVPQRSPFSRDCPQRPFECMISTIKKLPWFMTAFITVRQRYSVFKAAQDLIRLLLQAIKDKRHEEHFNQQLLRRLYTAAMLCPGFSVVQKDDIALMLNLFDQQQREFNQPRFANNWTHIYTMAPKPGIPLDVLEWYIAVIREETVRSVNNYPLNIRSQVQQLGSNTNDYWGYFWHELNLPTGRDFDLMTLANLSTLEFQAIDRILRRAFSQ</sequence>
<feature type="compositionally biased region" description="Low complexity" evidence="1">
    <location>
        <begin position="111"/>
        <end position="121"/>
    </location>
</feature>
<evidence type="ECO:0000256" key="1">
    <source>
        <dbReference type="SAM" id="MobiDB-lite"/>
    </source>
</evidence>
<dbReference type="InterPro" id="IPR012677">
    <property type="entry name" value="Nucleotide-bd_a/b_plait_sf"/>
</dbReference>
<dbReference type="OrthoDB" id="336240at2759"/>
<feature type="compositionally biased region" description="Polar residues" evidence="1">
    <location>
        <begin position="84"/>
        <end position="93"/>
    </location>
</feature>
<dbReference type="Gene3D" id="3.30.70.330">
    <property type="match status" value="1"/>
</dbReference>
<dbReference type="GeneID" id="19326944"/>
<feature type="compositionally biased region" description="Basic and acidic residues" evidence="1">
    <location>
        <begin position="49"/>
        <end position="67"/>
    </location>
</feature>
<evidence type="ECO:0000313" key="3">
    <source>
        <dbReference type="Proteomes" id="UP000014074"/>
    </source>
</evidence>
<dbReference type="KEGG" id="tmn:UCRPA7_6301"/>
<keyword evidence="3" id="KW-1185">Reference proteome</keyword>
<accession>R8BFW5</accession>
<dbReference type="GO" id="GO:0003676">
    <property type="term" value="F:nucleic acid binding"/>
    <property type="evidence" value="ECO:0007669"/>
    <property type="project" value="InterPro"/>
</dbReference>
<gene>
    <name evidence="2" type="ORF">UCRPA7_6301</name>
</gene>
<feature type="region of interest" description="Disordered" evidence="1">
    <location>
        <begin position="46"/>
        <end position="121"/>
    </location>
</feature>
<dbReference type="InterPro" id="IPR035979">
    <property type="entry name" value="RBD_domain_sf"/>
</dbReference>